<dbReference type="PRINTS" id="PR01243">
    <property type="entry name" value="NUCDPKINASE"/>
</dbReference>
<dbReference type="SUPFAM" id="SSF54919">
    <property type="entry name" value="Nucleoside diphosphate kinase, NDK"/>
    <property type="match status" value="1"/>
</dbReference>
<dbReference type="PANTHER" id="PTHR46161:SF3">
    <property type="entry name" value="NUCLEOSIDE DIPHOSPHATE KINASE DDB_G0292928-RELATED"/>
    <property type="match status" value="1"/>
</dbReference>
<evidence type="ECO:0000256" key="8">
    <source>
        <dbReference type="PROSITE-ProRule" id="PRU00706"/>
    </source>
</evidence>
<dbReference type="PROSITE" id="PS51374">
    <property type="entry name" value="NDPK_LIKE"/>
    <property type="match status" value="1"/>
</dbReference>
<keyword evidence="12" id="KW-1185">Reference proteome</keyword>
<proteinExistence type="inferred from homology"/>
<evidence type="ECO:0000256" key="6">
    <source>
        <dbReference type="ARBA" id="ARBA00022840"/>
    </source>
</evidence>
<dbReference type="InterPro" id="IPR036850">
    <property type="entry name" value="NDK-like_dom_sf"/>
</dbReference>
<dbReference type="Gene3D" id="3.30.70.141">
    <property type="entry name" value="Nucleoside diphosphate kinase-like domain"/>
    <property type="match status" value="1"/>
</dbReference>
<gene>
    <name evidence="11" type="ORF">Fokcrypt_00340</name>
</gene>
<keyword evidence="4" id="KW-0547">Nucleotide-binding</keyword>
<evidence type="ECO:0000256" key="5">
    <source>
        <dbReference type="ARBA" id="ARBA00022777"/>
    </source>
</evidence>
<dbReference type="EMBL" id="CP110343">
    <property type="protein sequence ID" value="WPX97820.1"/>
    <property type="molecule type" value="Genomic_DNA"/>
</dbReference>
<evidence type="ECO:0000313" key="12">
    <source>
        <dbReference type="Proteomes" id="UP001325140"/>
    </source>
</evidence>
<keyword evidence="3" id="KW-0808">Transferase</keyword>
<dbReference type="CDD" id="cd04413">
    <property type="entry name" value="NDPk_I"/>
    <property type="match status" value="1"/>
</dbReference>
<feature type="binding site" evidence="8">
    <location>
        <position position="58"/>
    </location>
    <ligand>
        <name>ATP</name>
        <dbReference type="ChEBI" id="CHEBI:30616"/>
    </ligand>
</feature>
<dbReference type="PANTHER" id="PTHR46161">
    <property type="entry name" value="NUCLEOSIDE DIPHOSPHATE KINASE"/>
    <property type="match status" value="1"/>
</dbReference>
<feature type="binding site" evidence="8">
    <location>
        <position position="104"/>
    </location>
    <ligand>
        <name>ATP</name>
        <dbReference type="ChEBI" id="CHEBI:30616"/>
    </ligand>
</feature>
<dbReference type="GO" id="GO:0016301">
    <property type="term" value="F:kinase activity"/>
    <property type="evidence" value="ECO:0007669"/>
    <property type="project" value="UniProtKB-KW"/>
</dbReference>
<organism evidence="11 12">
    <name type="scientific">Candidatus Fokinia crypta</name>
    <dbReference type="NCBI Taxonomy" id="1920990"/>
    <lineage>
        <taxon>Bacteria</taxon>
        <taxon>Pseudomonadati</taxon>
        <taxon>Pseudomonadota</taxon>
        <taxon>Alphaproteobacteria</taxon>
        <taxon>Rickettsiales</taxon>
        <taxon>Candidatus Midichloriaceae</taxon>
        <taxon>Candidatus Fokinia</taxon>
    </lineage>
</organism>
<dbReference type="SMART" id="SM00562">
    <property type="entry name" value="NDK"/>
    <property type="match status" value="1"/>
</dbReference>
<sequence>MQKYTLSIIKPDAVARKKIGAIIADIESAGFTIVAQRMIHMSKDEARAFYAVHSERPFFNSLVDYISSGAIVVQVLEKGTDVVMAYRKLMGATNPSDAEVGTLRRTYGASIEENAVHGSDSDENAKIEIEFFFKSNDFSNK</sequence>
<keyword evidence="2" id="KW-0597">Phosphoprotein</keyword>
<name>A0ABZ0UUR0_9RICK</name>
<dbReference type="InterPro" id="IPR001564">
    <property type="entry name" value="Nucleoside_diP_kinase"/>
</dbReference>
<keyword evidence="6" id="KW-0067">ATP-binding</keyword>
<comment type="similarity">
    <text evidence="1 8 9">Belongs to the NDK family.</text>
</comment>
<protein>
    <submittedName>
        <fullName evidence="11">Nucleoside diphosphate kinase</fullName>
    </submittedName>
</protein>
<evidence type="ECO:0000256" key="7">
    <source>
        <dbReference type="ARBA" id="ARBA00023080"/>
    </source>
</evidence>
<evidence type="ECO:0000313" key="11">
    <source>
        <dbReference type="EMBL" id="WPX97820.1"/>
    </source>
</evidence>
<feature type="binding site" evidence="8">
    <location>
        <position position="10"/>
    </location>
    <ligand>
        <name>ATP</name>
        <dbReference type="ChEBI" id="CHEBI:30616"/>
    </ligand>
</feature>
<evidence type="ECO:0000256" key="3">
    <source>
        <dbReference type="ARBA" id="ARBA00022679"/>
    </source>
</evidence>
<feature type="binding site" evidence="8">
    <location>
        <position position="93"/>
    </location>
    <ligand>
        <name>ATP</name>
        <dbReference type="ChEBI" id="CHEBI:30616"/>
    </ligand>
</feature>
<feature type="binding site" evidence="8">
    <location>
        <position position="114"/>
    </location>
    <ligand>
        <name>ATP</name>
        <dbReference type="ChEBI" id="CHEBI:30616"/>
    </ligand>
</feature>
<accession>A0ABZ0UUR0</accession>
<keyword evidence="5 11" id="KW-0418">Kinase</keyword>
<evidence type="ECO:0000259" key="10">
    <source>
        <dbReference type="SMART" id="SM00562"/>
    </source>
</evidence>
<evidence type="ECO:0000256" key="2">
    <source>
        <dbReference type="ARBA" id="ARBA00022553"/>
    </source>
</evidence>
<evidence type="ECO:0000256" key="1">
    <source>
        <dbReference type="ARBA" id="ARBA00008142"/>
    </source>
</evidence>
<feature type="domain" description="Nucleoside diphosphate kinase-like" evidence="10">
    <location>
        <begin position="2"/>
        <end position="140"/>
    </location>
</feature>
<evidence type="ECO:0000256" key="4">
    <source>
        <dbReference type="ARBA" id="ARBA00022741"/>
    </source>
</evidence>
<feature type="binding site" evidence="8">
    <location>
        <position position="87"/>
    </location>
    <ligand>
        <name>ATP</name>
        <dbReference type="ChEBI" id="CHEBI:30616"/>
    </ligand>
</feature>
<dbReference type="Proteomes" id="UP001325140">
    <property type="component" value="Chromosome"/>
</dbReference>
<evidence type="ECO:0000256" key="9">
    <source>
        <dbReference type="RuleBase" id="RU004011"/>
    </source>
</evidence>
<dbReference type="InterPro" id="IPR034907">
    <property type="entry name" value="NDK-like_dom"/>
</dbReference>
<feature type="active site" description="Pros-phosphohistidine intermediate" evidence="8">
    <location>
        <position position="117"/>
    </location>
</feature>
<dbReference type="RefSeq" id="WP_323722469.1">
    <property type="nucleotide sequence ID" value="NZ_CP110343.1"/>
</dbReference>
<dbReference type="NCBIfam" id="NF001908">
    <property type="entry name" value="PRK00668.1"/>
    <property type="match status" value="1"/>
</dbReference>
<keyword evidence="7" id="KW-0546">Nucleotide metabolism</keyword>
<reference evidence="11" key="1">
    <citation type="submission" date="2022-10" db="EMBL/GenBank/DDBJ databases">
        <title>Host association and intracellularity evolved multiple times independently in the Rickettsiales.</title>
        <authorList>
            <person name="Castelli M."/>
            <person name="Nardi T."/>
            <person name="Gammuto L."/>
            <person name="Bellinzona G."/>
            <person name="Sabaneyeva E."/>
            <person name="Potekhin A."/>
            <person name="Serra V."/>
            <person name="Petroni G."/>
            <person name="Sassera D."/>
        </authorList>
    </citation>
    <scope>NUCLEOTIDE SEQUENCE [LARGE SCALE GENOMIC DNA]</scope>
    <source>
        <strain evidence="11">US_Bl 11III1</strain>
    </source>
</reference>
<dbReference type="Pfam" id="PF00334">
    <property type="entry name" value="NDK"/>
    <property type="match status" value="1"/>
</dbReference>